<gene>
    <name evidence="5" type="ORF">IF188_06795</name>
</gene>
<dbReference type="CDD" id="cd07377">
    <property type="entry name" value="WHTH_GntR"/>
    <property type="match status" value="1"/>
</dbReference>
<dbReference type="SUPFAM" id="SSF64288">
    <property type="entry name" value="Chorismate lyase-like"/>
    <property type="match status" value="1"/>
</dbReference>
<evidence type="ECO:0000256" key="3">
    <source>
        <dbReference type="ARBA" id="ARBA00023163"/>
    </source>
</evidence>
<organism evidence="5 6">
    <name type="scientific">Microbacterium helvum</name>
    <dbReference type="NCBI Taxonomy" id="2773713"/>
    <lineage>
        <taxon>Bacteria</taxon>
        <taxon>Bacillati</taxon>
        <taxon>Actinomycetota</taxon>
        <taxon>Actinomycetes</taxon>
        <taxon>Micrococcales</taxon>
        <taxon>Microbacteriaceae</taxon>
        <taxon>Microbacterium</taxon>
    </lineage>
</organism>
<reference evidence="5 6" key="1">
    <citation type="submission" date="2020-09" db="EMBL/GenBank/DDBJ databases">
        <title>Isolation and identification of active actinomycetes.</title>
        <authorList>
            <person name="Li X."/>
        </authorList>
    </citation>
    <scope>NUCLEOTIDE SEQUENCE [LARGE SCALE GENOMIC DNA]</scope>
    <source>
        <strain evidence="5 6">NEAU-LLC</strain>
    </source>
</reference>
<dbReference type="InterPro" id="IPR050679">
    <property type="entry name" value="Bact_HTH_transcr_reg"/>
</dbReference>
<protein>
    <submittedName>
        <fullName evidence="5">GntR family transcriptional regulator</fullName>
    </submittedName>
</protein>
<dbReference type="InterPro" id="IPR036390">
    <property type="entry name" value="WH_DNA-bd_sf"/>
</dbReference>
<dbReference type="Gene3D" id="1.10.10.10">
    <property type="entry name" value="Winged helix-like DNA-binding domain superfamily/Winged helix DNA-binding domain"/>
    <property type="match status" value="1"/>
</dbReference>
<dbReference type="InterPro" id="IPR028978">
    <property type="entry name" value="Chorismate_lyase_/UTRA_dom_sf"/>
</dbReference>
<dbReference type="EMBL" id="JACXZS010000003">
    <property type="protein sequence ID" value="MBD3941404.1"/>
    <property type="molecule type" value="Genomic_DNA"/>
</dbReference>
<keyword evidence="3" id="KW-0804">Transcription</keyword>
<dbReference type="InterPro" id="IPR000524">
    <property type="entry name" value="Tscrpt_reg_HTH_GntR"/>
</dbReference>
<dbReference type="InterPro" id="IPR011663">
    <property type="entry name" value="UTRA"/>
</dbReference>
<feature type="domain" description="HTH gntR-type" evidence="4">
    <location>
        <begin position="9"/>
        <end position="79"/>
    </location>
</feature>
<keyword evidence="2" id="KW-0238">DNA-binding</keyword>
<proteinExistence type="predicted"/>
<accession>A0ABR8NL55</accession>
<dbReference type="Pfam" id="PF07702">
    <property type="entry name" value="UTRA"/>
    <property type="match status" value="1"/>
</dbReference>
<dbReference type="PANTHER" id="PTHR44846:SF1">
    <property type="entry name" value="MANNOSYL-D-GLYCERATE TRANSPORT_METABOLISM SYSTEM REPRESSOR MNGR-RELATED"/>
    <property type="match status" value="1"/>
</dbReference>
<evidence type="ECO:0000259" key="4">
    <source>
        <dbReference type="PROSITE" id="PS50949"/>
    </source>
</evidence>
<evidence type="ECO:0000256" key="1">
    <source>
        <dbReference type="ARBA" id="ARBA00023015"/>
    </source>
</evidence>
<comment type="caution">
    <text evidence="5">The sequence shown here is derived from an EMBL/GenBank/DDBJ whole genome shotgun (WGS) entry which is preliminary data.</text>
</comment>
<dbReference type="InterPro" id="IPR036388">
    <property type="entry name" value="WH-like_DNA-bd_sf"/>
</dbReference>
<dbReference type="PROSITE" id="PS50949">
    <property type="entry name" value="HTH_GNTR"/>
    <property type="match status" value="1"/>
</dbReference>
<dbReference type="SMART" id="SM00866">
    <property type="entry name" value="UTRA"/>
    <property type="match status" value="1"/>
</dbReference>
<keyword evidence="1" id="KW-0805">Transcription regulation</keyword>
<dbReference type="SMART" id="SM00345">
    <property type="entry name" value="HTH_GNTR"/>
    <property type="match status" value="1"/>
</dbReference>
<evidence type="ECO:0000256" key="2">
    <source>
        <dbReference type="ARBA" id="ARBA00023125"/>
    </source>
</evidence>
<dbReference type="SUPFAM" id="SSF46785">
    <property type="entry name" value="Winged helix' DNA-binding domain"/>
    <property type="match status" value="1"/>
</dbReference>
<dbReference type="PRINTS" id="PR00035">
    <property type="entry name" value="HTHGNTR"/>
</dbReference>
<dbReference type="Gene3D" id="3.40.1410.10">
    <property type="entry name" value="Chorismate lyase-like"/>
    <property type="match status" value="1"/>
</dbReference>
<dbReference type="Pfam" id="PF00392">
    <property type="entry name" value="GntR"/>
    <property type="match status" value="1"/>
</dbReference>
<keyword evidence="6" id="KW-1185">Reference proteome</keyword>
<sequence>MSSTLLVFSTSKTRTRDLLRGRLRDLIAELGPGRRLPGERELSVDWGVARMTLRAAVDELVGEGLLERRRGSGTYVVFSPVLHVIGLTSFTHDMRARGIEPSSRVLEFRTITADDALASQLRVPVGSPVFRLLRLRLGNSEAMAIESVHLPVAYAPHLTRSDLDGSLYEALASRHDLVASAASMRIEPVLPAPASAELLGIGPDQACLRVSMIDRDLSGRIVMLATCVYRGDKYQLRAEVGGGAGVVEGGAGS</sequence>
<evidence type="ECO:0000313" key="6">
    <source>
        <dbReference type="Proteomes" id="UP000598426"/>
    </source>
</evidence>
<dbReference type="PANTHER" id="PTHR44846">
    <property type="entry name" value="MANNOSYL-D-GLYCERATE TRANSPORT/METABOLISM SYSTEM REPRESSOR MNGR-RELATED"/>
    <property type="match status" value="1"/>
</dbReference>
<name>A0ABR8NL55_9MICO</name>
<evidence type="ECO:0000313" key="5">
    <source>
        <dbReference type="EMBL" id="MBD3941404.1"/>
    </source>
</evidence>
<dbReference type="Proteomes" id="UP000598426">
    <property type="component" value="Unassembled WGS sequence"/>
</dbReference>